<dbReference type="NCBIfam" id="TIGR03082">
    <property type="entry name" value="Gneg_AbrB_dup"/>
    <property type="match status" value="2"/>
</dbReference>
<dbReference type="InterPro" id="IPR017516">
    <property type="entry name" value="AbrB_dup"/>
</dbReference>
<feature type="transmembrane region" description="Helical" evidence="1">
    <location>
        <begin position="138"/>
        <end position="160"/>
    </location>
</feature>
<feature type="transmembrane region" description="Helical" evidence="1">
    <location>
        <begin position="27"/>
        <end position="46"/>
    </location>
</feature>
<dbReference type="RefSeq" id="WP_092590551.1">
    <property type="nucleotide sequence ID" value="NZ_FMWL01000007.1"/>
</dbReference>
<dbReference type="PIRSF" id="PIRSF038991">
    <property type="entry name" value="Protein_AbrB"/>
    <property type="match status" value="1"/>
</dbReference>
<organism evidence="2 3">
    <name type="scientific">Acidaminobacter hydrogenoformans DSM 2784</name>
    <dbReference type="NCBI Taxonomy" id="1120920"/>
    <lineage>
        <taxon>Bacteria</taxon>
        <taxon>Bacillati</taxon>
        <taxon>Bacillota</taxon>
        <taxon>Clostridia</taxon>
        <taxon>Peptostreptococcales</taxon>
        <taxon>Acidaminobacteraceae</taxon>
        <taxon>Acidaminobacter</taxon>
    </lineage>
</organism>
<dbReference type="GO" id="GO:0010468">
    <property type="term" value="P:regulation of gene expression"/>
    <property type="evidence" value="ECO:0007669"/>
    <property type="project" value="InterPro"/>
</dbReference>
<proteinExistence type="predicted"/>
<keyword evidence="1" id="KW-0472">Membrane</keyword>
<name>A0A1G5RZ65_9FIRM</name>
<protein>
    <recommendedName>
        <fullName evidence="4">Membrane protein AbrB duplication</fullName>
    </recommendedName>
</protein>
<keyword evidence="1" id="KW-0812">Transmembrane</keyword>
<evidence type="ECO:0000256" key="1">
    <source>
        <dbReference type="SAM" id="Phobius"/>
    </source>
</evidence>
<evidence type="ECO:0000313" key="3">
    <source>
        <dbReference type="Proteomes" id="UP000199208"/>
    </source>
</evidence>
<dbReference type="InterPro" id="IPR007820">
    <property type="entry name" value="AbrB_fam"/>
</dbReference>
<evidence type="ECO:0008006" key="4">
    <source>
        <dbReference type="Google" id="ProtNLM"/>
    </source>
</evidence>
<dbReference type="Proteomes" id="UP000199208">
    <property type="component" value="Unassembled WGS sequence"/>
</dbReference>
<evidence type="ECO:0000313" key="2">
    <source>
        <dbReference type="EMBL" id="SCZ79392.1"/>
    </source>
</evidence>
<gene>
    <name evidence="2" type="ORF">SAMN03080599_01730</name>
</gene>
<reference evidence="2 3" key="1">
    <citation type="submission" date="2016-10" db="EMBL/GenBank/DDBJ databases">
        <authorList>
            <person name="de Groot N.N."/>
        </authorList>
    </citation>
    <scope>NUCLEOTIDE SEQUENCE [LARGE SCALE GENOMIC DNA]</scope>
    <source>
        <strain evidence="2 3">DSM 2784</strain>
    </source>
</reference>
<feature type="transmembrane region" description="Helical" evidence="1">
    <location>
        <begin position="78"/>
        <end position="103"/>
    </location>
</feature>
<accession>A0A1G5RZ65</accession>
<feature type="transmembrane region" description="Helical" evidence="1">
    <location>
        <begin position="206"/>
        <end position="225"/>
    </location>
</feature>
<dbReference type="OrthoDB" id="5460360at2"/>
<keyword evidence="3" id="KW-1185">Reference proteome</keyword>
<dbReference type="STRING" id="1120920.SAMN03080599_01730"/>
<feature type="transmembrane region" description="Helical" evidence="1">
    <location>
        <begin position="181"/>
        <end position="200"/>
    </location>
</feature>
<dbReference type="PANTHER" id="PTHR38457">
    <property type="entry name" value="REGULATOR ABRB-RELATED"/>
    <property type="match status" value="1"/>
</dbReference>
<sequence length="348" mass="36913">MINLIITLLVGGAAGFALYKLKFPGGMIVGSIVGVSLLNILTGNAYMPANARLAAQVVAGAFIGVSVSKEDLKRLKHIAGPAAAMLIGMLALNLTSGYLIYLLSPLDLLTSLMSAVPGGMSDTPIISAEMGADASKVAVLQFVRLLAGIGLFPLMIGIIARKHHEDTSPVPYIKPQRAAGRRLNGEILLTMSVALIFGIIGRETGIPAGALLFSLLSVLTLKLSTSIGWLPRWIKRLAQILSGAYIGSSVEYADVLEIRYLAVPAIILVVGYVVLCIFLGYFIHKKFNMSFRESMLSVTPAGATDMALIASDLGIQSSDVIVLQIVRLVVVISVFPQLINLIVIFAGR</sequence>
<dbReference type="EMBL" id="FMWL01000007">
    <property type="protein sequence ID" value="SCZ79392.1"/>
    <property type="molecule type" value="Genomic_DNA"/>
</dbReference>
<feature type="transmembrane region" description="Helical" evidence="1">
    <location>
        <begin position="321"/>
        <end position="346"/>
    </location>
</feature>
<feature type="transmembrane region" description="Helical" evidence="1">
    <location>
        <begin position="261"/>
        <end position="283"/>
    </location>
</feature>
<dbReference type="PANTHER" id="PTHR38457:SF1">
    <property type="entry name" value="REGULATOR ABRB-RELATED"/>
    <property type="match status" value="1"/>
</dbReference>
<dbReference type="GO" id="GO:0016020">
    <property type="term" value="C:membrane"/>
    <property type="evidence" value="ECO:0007669"/>
    <property type="project" value="InterPro"/>
</dbReference>
<dbReference type="AlphaFoldDB" id="A0A1G5RZ65"/>
<dbReference type="Pfam" id="PF05145">
    <property type="entry name" value="AbrB"/>
    <property type="match status" value="1"/>
</dbReference>
<keyword evidence="1" id="KW-1133">Transmembrane helix</keyword>